<sequence>MKTMYREKTIIVPIEEKLTYQFRNLTQVELELLKDCSYKIYLWESKVAYDRQIENQKNNKHIVKNYEHMEVPTDCYFIGFLVEQDSTLEEEFKKSCSTLNFDDYSHEIFVPTVKEMIAFFNDRTLYHSRVAKYPEFPIQTLEGLVILSNNYYINITQTTERCTSSTETIDDIIDINKLLRQKNEDETTRNEREFLLKTAKKRLDKMSFAELKGKVQYL</sequence>
<dbReference type="Proteomes" id="UP000683429">
    <property type="component" value="Chromosome"/>
</dbReference>
<reference evidence="1 4" key="2">
    <citation type="submission" date="2021-06" db="EMBL/GenBank/DDBJ databases">
        <title>Whole genome sequence of Paenibacillus sophorae DSM23020 for comparative genomics.</title>
        <authorList>
            <person name="Kim M.-J."/>
            <person name="Lee G."/>
            <person name="Shin J.-H."/>
        </authorList>
    </citation>
    <scope>NUCLEOTIDE SEQUENCE [LARGE SCALE GENOMIC DNA]</scope>
    <source>
        <strain evidence="1 4">DSM 23020</strain>
    </source>
</reference>
<name>A0A1H8JJS9_9BACL</name>
<dbReference type="Proteomes" id="UP000198809">
    <property type="component" value="Unassembled WGS sequence"/>
</dbReference>
<dbReference type="AlphaFoldDB" id="A0A1H8JJS9"/>
<proteinExistence type="predicted"/>
<evidence type="ECO:0000313" key="1">
    <source>
        <dbReference type="EMBL" id="QWU13374.1"/>
    </source>
</evidence>
<keyword evidence="4" id="KW-1185">Reference proteome</keyword>
<dbReference type="STRING" id="1333845.SAMN04487895_10337"/>
<organism evidence="2 3">
    <name type="scientific">Paenibacillus sophorae</name>
    <dbReference type="NCBI Taxonomy" id="1333845"/>
    <lineage>
        <taxon>Bacteria</taxon>
        <taxon>Bacillati</taxon>
        <taxon>Bacillota</taxon>
        <taxon>Bacilli</taxon>
        <taxon>Bacillales</taxon>
        <taxon>Paenibacillaceae</taxon>
        <taxon>Paenibacillus</taxon>
    </lineage>
</organism>
<accession>A0A1H8JJS9</accession>
<protein>
    <submittedName>
        <fullName evidence="2">Uncharacterized protein</fullName>
    </submittedName>
</protein>
<reference evidence="2 3" key="1">
    <citation type="submission" date="2016-10" db="EMBL/GenBank/DDBJ databases">
        <authorList>
            <person name="de Groot N.N."/>
        </authorList>
    </citation>
    <scope>NUCLEOTIDE SEQUENCE [LARGE SCALE GENOMIC DNA]</scope>
    <source>
        <strain evidence="2 3">CGMCC 1.10238</strain>
    </source>
</reference>
<dbReference type="EMBL" id="CP076607">
    <property type="protein sequence ID" value="QWU13374.1"/>
    <property type="molecule type" value="Genomic_DNA"/>
</dbReference>
<dbReference type="RefSeq" id="WP_036600862.1">
    <property type="nucleotide sequence ID" value="NZ_CP076607.1"/>
</dbReference>
<evidence type="ECO:0000313" key="4">
    <source>
        <dbReference type="Proteomes" id="UP000683429"/>
    </source>
</evidence>
<dbReference type="EMBL" id="FODH01000003">
    <property type="protein sequence ID" value="SEN80518.1"/>
    <property type="molecule type" value="Genomic_DNA"/>
</dbReference>
<evidence type="ECO:0000313" key="3">
    <source>
        <dbReference type="Proteomes" id="UP000198809"/>
    </source>
</evidence>
<evidence type="ECO:0000313" key="2">
    <source>
        <dbReference type="EMBL" id="SEN80518.1"/>
    </source>
</evidence>
<gene>
    <name evidence="1" type="ORF">KP014_15340</name>
    <name evidence="2" type="ORF">SAMN04487895_10337</name>
</gene>